<comment type="caution">
    <text evidence="5">The sequence shown here is derived from an EMBL/GenBank/DDBJ whole genome shotgun (WGS) entry which is preliminary data.</text>
</comment>
<keyword evidence="2" id="KW-0813">Transport</keyword>
<sequence>MNFYGEVAQKIVGKYGSTENIINSPSIDAEDYTPTIKDAKKISDAQIIIENGLKYDPWLNNLIEANDKQDSVINVGKIMNKKMSDNPHIWYDPQTLSKLVNKILLSCDELEPQHKKYFQHNAQTYLQEVNKWHNQINRLRIQHGNKRIAVSEPVMNYLLEAADFKIENKKFALSVEEGVDPSPKQMSETIALFKKHKVIAFVVNSQNSDQSVDYLANIAKHNHIPIVYTTETLPNHMTYLEWMISQTNKLQKLYNAN</sequence>
<protein>
    <submittedName>
        <fullName evidence="5">Zinc ABC transporter substrate-binding protein</fullName>
    </submittedName>
</protein>
<comment type="subcellular location">
    <subcellularLocation>
        <location evidence="1">Cell envelope</location>
    </subcellularLocation>
</comment>
<dbReference type="AlphaFoldDB" id="A0A9D9E6D0"/>
<dbReference type="Pfam" id="PF01297">
    <property type="entry name" value="ZnuA"/>
    <property type="match status" value="1"/>
</dbReference>
<dbReference type="InterPro" id="IPR050492">
    <property type="entry name" value="Bact_metal-bind_prot9"/>
</dbReference>
<reference evidence="5" key="2">
    <citation type="journal article" date="2021" name="PeerJ">
        <title>Extensive microbial diversity within the chicken gut microbiome revealed by metagenomics and culture.</title>
        <authorList>
            <person name="Gilroy R."/>
            <person name="Ravi A."/>
            <person name="Getino M."/>
            <person name="Pursley I."/>
            <person name="Horton D.L."/>
            <person name="Alikhan N.F."/>
            <person name="Baker D."/>
            <person name="Gharbi K."/>
            <person name="Hall N."/>
            <person name="Watson M."/>
            <person name="Adriaenssens E.M."/>
            <person name="Foster-Nyarko E."/>
            <person name="Jarju S."/>
            <person name="Secka A."/>
            <person name="Antonio M."/>
            <person name="Oren A."/>
            <person name="Chaudhuri R.R."/>
            <person name="La Ragione R."/>
            <person name="Hildebrand F."/>
            <person name="Pallen M.J."/>
        </authorList>
    </citation>
    <scope>NUCLEOTIDE SEQUENCE</scope>
    <source>
        <strain evidence="5">C6-149</strain>
    </source>
</reference>
<dbReference type="Gene3D" id="3.40.50.1980">
    <property type="entry name" value="Nitrogenase molybdenum iron protein domain"/>
    <property type="match status" value="2"/>
</dbReference>
<keyword evidence="4" id="KW-0732">Signal</keyword>
<evidence type="ECO:0000313" key="5">
    <source>
        <dbReference type="EMBL" id="MBO8441130.1"/>
    </source>
</evidence>
<evidence type="ECO:0000256" key="4">
    <source>
        <dbReference type="ARBA" id="ARBA00022729"/>
    </source>
</evidence>
<proteinExistence type="predicted"/>
<name>A0A9D9E6D0_9LACO</name>
<evidence type="ECO:0000256" key="3">
    <source>
        <dbReference type="ARBA" id="ARBA00022723"/>
    </source>
</evidence>
<dbReference type="GO" id="GO:0046872">
    <property type="term" value="F:metal ion binding"/>
    <property type="evidence" value="ECO:0007669"/>
    <property type="project" value="UniProtKB-KW"/>
</dbReference>
<dbReference type="GO" id="GO:0030313">
    <property type="term" value="C:cell envelope"/>
    <property type="evidence" value="ECO:0007669"/>
    <property type="project" value="UniProtKB-SubCell"/>
</dbReference>
<gene>
    <name evidence="5" type="ORF">IAA89_01575</name>
</gene>
<evidence type="ECO:0000256" key="2">
    <source>
        <dbReference type="ARBA" id="ARBA00022448"/>
    </source>
</evidence>
<organism evidence="5 6">
    <name type="scientific">Candidatus Gallilactobacillus intestinavium</name>
    <dbReference type="NCBI Taxonomy" id="2840838"/>
    <lineage>
        <taxon>Bacteria</taxon>
        <taxon>Bacillati</taxon>
        <taxon>Bacillota</taxon>
        <taxon>Bacilli</taxon>
        <taxon>Lactobacillales</taxon>
        <taxon>Lactobacillaceae</taxon>
        <taxon>Lactobacillaceae incertae sedis</taxon>
        <taxon>Candidatus Gallilactobacillus</taxon>
    </lineage>
</organism>
<reference evidence="5" key="1">
    <citation type="submission" date="2020-10" db="EMBL/GenBank/DDBJ databases">
        <authorList>
            <person name="Gilroy R."/>
        </authorList>
    </citation>
    <scope>NUCLEOTIDE SEQUENCE</scope>
    <source>
        <strain evidence="5">C6-149</strain>
    </source>
</reference>
<dbReference type="EMBL" id="JADIMP010000028">
    <property type="protein sequence ID" value="MBO8441130.1"/>
    <property type="molecule type" value="Genomic_DNA"/>
</dbReference>
<keyword evidence="3" id="KW-0479">Metal-binding</keyword>
<dbReference type="SUPFAM" id="SSF53807">
    <property type="entry name" value="Helical backbone' metal receptor"/>
    <property type="match status" value="1"/>
</dbReference>
<dbReference type="InterPro" id="IPR006127">
    <property type="entry name" value="ZnuA-like"/>
</dbReference>
<dbReference type="Proteomes" id="UP000823614">
    <property type="component" value="Unassembled WGS sequence"/>
</dbReference>
<evidence type="ECO:0000313" key="6">
    <source>
        <dbReference type="Proteomes" id="UP000823614"/>
    </source>
</evidence>
<dbReference type="PANTHER" id="PTHR42953">
    <property type="entry name" value="HIGH-AFFINITY ZINC UPTAKE SYSTEM PROTEIN ZNUA-RELATED"/>
    <property type="match status" value="1"/>
</dbReference>
<accession>A0A9D9E6D0</accession>
<dbReference type="PANTHER" id="PTHR42953:SF1">
    <property type="entry name" value="METAL-BINDING PROTEIN HI_0362-RELATED"/>
    <property type="match status" value="1"/>
</dbReference>
<evidence type="ECO:0000256" key="1">
    <source>
        <dbReference type="ARBA" id="ARBA00004196"/>
    </source>
</evidence>
<dbReference type="GO" id="GO:0030001">
    <property type="term" value="P:metal ion transport"/>
    <property type="evidence" value="ECO:0007669"/>
    <property type="project" value="InterPro"/>
</dbReference>